<organism evidence="1 2">
    <name type="scientific">Bathymodiolus azoricus thioautotrophic gill symbiont</name>
    <dbReference type="NCBI Taxonomy" id="235205"/>
    <lineage>
        <taxon>Bacteria</taxon>
        <taxon>Pseudomonadati</taxon>
        <taxon>Pseudomonadota</taxon>
        <taxon>Gammaproteobacteria</taxon>
        <taxon>sulfur-oxidizing symbionts</taxon>
    </lineage>
</organism>
<comment type="caution">
    <text evidence="1">The sequence shown here is derived from an EMBL/GenBank/DDBJ whole genome shotgun (WGS) entry which is preliminary data.</text>
</comment>
<keyword evidence="2" id="KW-1185">Reference proteome</keyword>
<sequence length="70" mass="8503">MPESTNRFFDSVSDELIRYTNDKSKAIYRLVRFTVNQESYFILTNRQDLTAFQVIMLYAYRWQIELFFAS</sequence>
<accession>A0ACA8ZW90</accession>
<protein>
    <submittedName>
        <fullName evidence="1">Uncharacterized protein</fullName>
    </submittedName>
</protein>
<reference evidence="1" key="1">
    <citation type="submission" date="2020-05" db="EMBL/GenBank/DDBJ databases">
        <authorList>
            <person name="Petersen J."/>
            <person name="Sayavedra L."/>
        </authorList>
    </citation>
    <scope>NUCLEOTIDE SEQUENCE</scope>
    <source>
        <strain evidence="1">B azoricus SOX Menez Gwen</strain>
    </source>
</reference>
<proteinExistence type="predicted"/>
<gene>
    <name evidence="1" type="ORF">AZO1586R_2142</name>
</gene>
<dbReference type="Proteomes" id="UP000635628">
    <property type="component" value="Unassembled WGS sequence"/>
</dbReference>
<name>A0ACA8ZW90_9GAMM</name>
<evidence type="ECO:0000313" key="2">
    <source>
        <dbReference type="Proteomes" id="UP000635628"/>
    </source>
</evidence>
<dbReference type="EMBL" id="CAESAP020000342">
    <property type="protein sequence ID" value="CAB5506731.1"/>
    <property type="molecule type" value="Genomic_DNA"/>
</dbReference>
<evidence type="ECO:0000313" key="1">
    <source>
        <dbReference type="EMBL" id="CAB5506731.1"/>
    </source>
</evidence>